<gene>
    <name evidence="7" type="primary">107366875</name>
</gene>
<evidence type="ECO:0000313" key="7">
    <source>
        <dbReference type="EnsemblMetazoa" id="tetur19g00330.1"/>
    </source>
</evidence>
<dbReference type="EMBL" id="CAEY01000417">
    <property type="status" value="NOT_ANNOTATED_CDS"/>
    <property type="molecule type" value="Genomic_DNA"/>
</dbReference>
<dbReference type="OrthoDB" id="433501at2759"/>
<dbReference type="OMA" id="PNYREYM"/>
<dbReference type="KEGG" id="tut:107366875"/>
<sequence>MKLSVDIIEGAAQYINPATKDRELDLRGYKISVIENLGASLDQFDCIDFSDNNIRRLDGFPLLLRLKKILLNNNRINRIADDLDQCIPNLEWLILTNNSIQELGDIDALARLPKLECLCLLNNPVATKKYYREYVIFKLPTLRLFDFRKVKMKEREQAKALFKGKKGKQLEKEIGIKSKVFVSAASNANDTKSKQTQPGKPVHTPADVEAIKAAIAKAKTLEEIERLNQLLKAGYVPGKSIADDHENFEPNNR</sequence>
<dbReference type="PANTHER" id="PTHR10552">
    <property type="entry name" value="U2 SMALL NUCLEAR RIBONUCLEOPROTEIN A"/>
    <property type="match status" value="1"/>
</dbReference>
<evidence type="ECO:0000256" key="3">
    <source>
        <dbReference type="ARBA" id="ARBA00022737"/>
    </source>
</evidence>
<accession>T1KRQ4</accession>
<evidence type="ECO:0000256" key="1">
    <source>
        <dbReference type="ARBA" id="ARBA00004123"/>
    </source>
</evidence>
<keyword evidence="4" id="KW-0539">Nucleus</keyword>
<dbReference type="PANTHER" id="PTHR10552:SF6">
    <property type="entry name" value="U2 SMALL NUCLEAR RIBONUCLEOPROTEIN A"/>
    <property type="match status" value="1"/>
</dbReference>
<evidence type="ECO:0000256" key="4">
    <source>
        <dbReference type="ARBA" id="ARBA00023242"/>
    </source>
</evidence>
<protein>
    <recommendedName>
        <fullName evidence="6">Probable U2 small nuclear ribonucleoprotein A'</fullName>
    </recommendedName>
</protein>
<reference evidence="7" key="2">
    <citation type="submission" date="2015-06" db="UniProtKB">
        <authorList>
            <consortium name="EnsemblMetazoa"/>
        </authorList>
    </citation>
    <scope>IDENTIFICATION</scope>
</reference>
<dbReference type="SUPFAM" id="SSF52058">
    <property type="entry name" value="L domain-like"/>
    <property type="match status" value="1"/>
</dbReference>
<dbReference type="Proteomes" id="UP000015104">
    <property type="component" value="Unassembled WGS sequence"/>
</dbReference>
<organism evidence="7 8">
    <name type="scientific">Tetranychus urticae</name>
    <name type="common">Two-spotted spider mite</name>
    <dbReference type="NCBI Taxonomy" id="32264"/>
    <lineage>
        <taxon>Eukaryota</taxon>
        <taxon>Metazoa</taxon>
        <taxon>Ecdysozoa</taxon>
        <taxon>Arthropoda</taxon>
        <taxon>Chelicerata</taxon>
        <taxon>Arachnida</taxon>
        <taxon>Acari</taxon>
        <taxon>Acariformes</taxon>
        <taxon>Trombidiformes</taxon>
        <taxon>Prostigmata</taxon>
        <taxon>Eleutherengona</taxon>
        <taxon>Raphignathae</taxon>
        <taxon>Tetranychoidea</taxon>
        <taxon>Tetranychidae</taxon>
        <taxon>Tetranychus</taxon>
    </lineage>
</organism>
<dbReference type="Gene3D" id="3.80.10.10">
    <property type="entry name" value="Ribonuclease Inhibitor"/>
    <property type="match status" value="1"/>
</dbReference>
<evidence type="ECO:0000313" key="8">
    <source>
        <dbReference type="Proteomes" id="UP000015104"/>
    </source>
</evidence>
<dbReference type="EnsemblMetazoa" id="tetur19g00330.1">
    <property type="protein sequence ID" value="tetur19g00330.1"/>
    <property type="gene ID" value="tetur19g00330"/>
</dbReference>
<proteinExistence type="inferred from homology"/>
<dbReference type="HOGENOM" id="CLU_061027_0_1_1"/>
<keyword evidence="8" id="KW-1185">Reference proteome</keyword>
<dbReference type="PROSITE" id="PS51450">
    <property type="entry name" value="LRR"/>
    <property type="match status" value="1"/>
</dbReference>
<dbReference type="Pfam" id="PF14580">
    <property type="entry name" value="LRR_9"/>
    <property type="match status" value="1"/>
</dbReference>
<dbReference type="InterPro" id="IPR044640">
    <property type="entry name" value="RU2A"/>
</dbReference>
<comment type="subcellular location">
    <subcellularLocation>
        <location evidence="1">Nucleus</location>
    </subcellularLocation>
</comment>
<dbReference type="AlphaFoldDB" id="T1KRQ4"/>
<evidence type="ECO:0000256" key="5">
    <source>
        <dbReference type="ARBA" id="ARBA00024196"/>
    </source>
</evidence>
<dbReference type="InterPro" id="IPR032675">
    <property type="entry name" value="LRR_dom_sf"/>
</dbReference>
<dbReference type="GO" id="GO:0005686">
    <property type="term" value="C:U2 snRNP"/>
    <property type="evidence" value="ECO:0007669"/>
    <property type="project" value="TreeGrafter"/>
</dbReference>
<dbReference type="FunFam" id="3.80.10.10:FF:000026">
    <property type="entry name" value="U2 small nuclear ribonucleoprotein A"/>
    <property type="match status" value="1"/>
</dbReference>
<reference evidence="8" key="1">
    <citation type="submission" date="2011-08" db="EMBL/GenBank/DDBJ databases">
        <authorList>
            <person name="Rombauts S."/>
        </authorList>
    </citation>
    <scope>NUCLEOTIDE SEQUENCE</scope>
    <source>
        <strain evidence="8">London</strain>
    </source>
</reference>
<dbReference type="GO" id="GO:0000398">
    <property type="term" value="P:mRNA splicing, via spliceosome"/>
    <property type="evidence" value="ECO:0007669"/>
    <property type="project" value="InterPro"/>
</dbReference>
<comment type="similarity">
    <text evidence="5">Belongs to the U2 small nuclear ribonucleoprotein A family.</text>
</comment>
<dbReference type="InterPro" id="IPR001611">
    <property type="entry name" value="Leu-rich_rpt"/>
</dbReference>
<dbReference type="STRING" id="32264.T1KRQ4"/>
<dbReference type="eggNOG" id="KOG1644">
    <property type="taxonomic scope" value="Eukaryota"/>
</dbReference>
<dbReference type="GO" id="GO:0030620">
    <property type="term" value="F:U2 snRNA binding"/>
    <property type="evidence" value="ECO:0007669"/>
    <property type="project" value="InterPro"/>
</dbReference>
<evidence type="ECO:0000256" key="2">
    <source>
        <dbReference type="ARBA" id="ARBA00022614"/>
    </source>
</evidence>
<keyword evidence="3" id="KW-0677">Repeat</keyword>
<name>T1KRQ4_TETUR</name>
<keyword evidence="2" id="KW-0433">Leucine-rich repeat</keyword>
<evidence type="ECO:0000256" key="6">
    <source>
        <dbReference type="ARBA" id="ARBA00069881"/>
    </source>
</evidence>